<dbReference type="PANTHER" id="PTHR34039">
    <property type="entry name" value="UPF0102 PROTEIN YRAN"/>
    <property type="match status" value="1"/>
</dbReference>
<dbReference type="NCBIfam" id="NF009151">
    <property type="entry name" value="PRK12497.1-5"/>
    <property type="match status" value="1"/>
</dbReference>
<dbReference type="AlphaFoldDB" id="A0A2T4YZT7"/>
<evidence type="ECO:0000256" key="1">
    <source>
        <dbReference type="ARBA" id="ARBA00006738"/>
    </source>
</evidence>
<evidence type="ECO:0000256" key="2">
    <source>
        <dbReference type="HAMAP-Rule" id="MF_00048"/>
    </source>
</evidence>
<keyword evidence="4" id="KW-1185">Reference proteome</keyword>
<organism evidence="3 4">
    <name type="scientific">Phreatobacter oligotrophus</name>
    <dbReference type="NCBI Taxonomy" id="1122261"/>
    <lineage>
        <taxon>Bacteria</taxon>
        <taxon>Pseudomonadati</taxon>
        <taxon>Pseudomonadota</taxon>
        <taxon>Alphaproteobacteria</taxon>
        <taxon>Hyphomicrobiales</taxon>
        <taxon>Phreatobacteraceae</taxon>
        <taxon>Phreatobacter</taxon>
    </lineage>
</organism>
<comment type="caution">
    <text evidence="3">The sequence shown here is derived from an EMBL/GenBank/DDBJ whole genome shotgun (WGS) entry which is preliminary data.</text>
</comment>
<dbReference type="Proteomes" id="UP000241808">
    <property type="component" value="Unassembled WGS sequence"/>
</dbReference>
<dbReference type="EMBL" id="PZZL01000007">
    <property type="protein sequence ID" value="PTM52731.1"/>
    <property type="molecule type" value="Genomic_DNA"/>
</dbReference>
<evidence type="ECO:0000313" key="4">
    <source>
        <dbReference type="Proteomes" id="UP000241808"/>
    </source>
</evidence>
<evidence type="ECO:0000313" key="3">
    <source>
        <dbReference type="EMBL" id="PTM52731.1"/>
    </source>
</evidence>
<comment type="similarity">
    <text evidence="1 2">Belongs to the UPF0102 family.</text>
</comment>
<keyword evidence="3" id="KW-0255">Endonuclease</keyword>
<gene>
    <name evidence="3" type="ORF">C8P69_1077</name>
</gene>
<dbReference type="Gene3D" id="3.40.1350.10">
    <property type="match status" value="1"/>
</dbReference>
<dbReference type="SUPFAM" id="SSF52980">
    <property type="entry name" value="Restriction endonuclease-like"/>
    <property type="match status" value="1"/>
</dbReference>
<protein>
    <recommendedName>
        <fullName evidence="2">UPF0102 protein C8P69_1077</fullName>
    </recommendedName>
</protein>
<proteinExistence type="inferred from homology"/>
<accession>A0A2T4YZT7</accession>
<dbReference type="InterPro" id="IPR011856">
    <property type="entry name" value="tRNA_endonuc-like_dom_sf"/>
</dbReference>
<name>A0A2T4YZT7_9HYPH</name>
<dbReference type="HAMAP" id="MF_00048">
    <property type="entry name" value="UPF0102"/>
    <property type="match status" value="1"/>
</dbReference>
<dbReference type="OrthoDB" id="9812968at2"/>
<dbReference type="GO" id="GO:0003676">
    <property type="term" value="F:nucleic acid binding"/>
    <property type="evidence" value="ECO:0007669"/>
    <property type="project" value="InterPro"/>
</dbReference>
<dbReference type="Pfam" id="PF02021">
    <property type="entry name" value="UPF0102"/>
    <property type="match status" value="1"/>
</dbReference>
<dbReference type="GO" id="GO:0004519">
    <property type="term" value="F:endonuclease activity"/>
    <property type="evidence" value="ECO:0007669"/>
    <property type="project" value="UniProtKB-KW"/>
</dbReference>
<dbReference type="RefSeq" id="WP_108178391.1">
    <property type="nucleotide sequence ID" value="NZ_JAIESU010000059.1"/>
</dbReference>
<keyword evidence="3" id="KW-0378">Hydrolase</keyword>
<dbReference type="PANTHER" id="PTHR34039:SF1">
    <property type="entry name" value="UPF0102 PROTEIN YRAN"/>
    <property type="match status" value="1"/>
</dbReference>
<dbReference type="InterPro" id="IPR011335">
    <property type="entry name" value="Restrct_endonuc-II-like"/>
</dbReference>
<sequence length="125" mass="13939">MRREADPRRTAAVARGRVAEGFAMLLLLAKGYRILARRWRGAGAEIDIIARRGDVVVFVEVKARASMDLAELALAAPQRRRITAAADAYLARHPHQARGHRRYDMILVSQGGWPRHIEGAFDADV</sequence>
<reference evidence="3 4" key="1">
    <citation type="submission" date="2018-04" db="EMBL/GenBank/DDBJ databases">
        <title>Genomic Encyclopedia of Archaeal and Bacterial Type Strains, Phase II (KMG-II): from individual species to whole genera.</title>
        <authorList>
            <person name="Goeker M."/>
        </authorList>
    </citation>
    <scope>NUCLEOTIDE SEQUENCE [LARGE SCALE GENOMIC DNA]</scope>
    <source>
        <strain evidence="3 4">DSM 25521</strain>
    </source>
</reference>
<dbReference type="InterPro" id="IPR003509">
    <property type="entry name" value="UPF0102_YraN-like"/>
</dbReference>
<keyword evidence="3" id="KW-0540">Nuclease</keyword>